<dbReference type="InterPro" id="IPR050199">
    <property type="entry name" value="IgHV"/>
</dbReference>
<dbReference type="GeneTree" id="ENSGT01030000234536"/>
<keyword evidence="15" id="KW-1185">Reference proteome</keyword>
<evidence type="ECO:0000256" key="7">
    <source>
        <dbReference type="ARBA" id="ARBA00023136"/>
    </source>
</evidence>
<dbReference type="InterPro" id="IPR013106">
    <property type="entry name" value="Ig_V-set"/>
</dbReference>
<evidence type="ECO:0000256" key="1">
    <source>
        <dbReference type="ARBA" id="ARBA00004236"/>
    </source>
</evidence>
<keyword evidence="4" id="KW-0964">Secreted</keyword>
<evidence type="ECO:0000256" key="3">
    <source>
        <dbReference type="ARBA" id="ARBA00022475"/>
    </source>
</evidence>
<evidence type="ECO:0000256" key="6">
    <source>
        <dbReference type="ARBA" id="ARBA00023130"/>
    </source>
</evidence>
<dbReference type="AlphaFoldDB" id="A0A2I2ZJT5"/>
<keyword evidence="3" id="KW-1003">Cell membrane</keyword>
<evidence type="ECO:0000256" key="5">
    <source>
        <dbReference type="ARBA" id="ARBA00022859"/>
    </source>
</evidence>
<evidence type="ECO:0000256" key="9">
    <source>
        <dbReference type="ARBA" id="ARBA00023319"/>
    </source>
</evidence>
<dbReference type="PROSITE" id="PS50835">
    <property type="entry name" value="IG_LIKE"/>
    <property type="match status" value="1"/>
</dbReference>
<dbReference type="Ensembl" id="ENSGGOT00000060855.1">
    <property type="protein sequence ID" value="ENSGGOP00000047482.1"/>
    <property type="gene ID" value="ENSGGOG00000037542.1"/>
</dbReference>
<dbReference type="GO" id="GO:0003823">
    <property type="term" value="F:antigen binding"/>
    <property type="evidence" value="ECO:0000318"/>
    <property type="project" value="GO_Central"/>
</dbReference>
<keyword evidence="11" id="KW-1280">Immunoglobulin</keyword>
<dbReference type="SMART" id="SM00406">
    <property type="entry name" value="IGv"/>
    <property type="match status" value="1"/>
</dbReference>
<evidence type="ECO:0000259" key="13">
    <source>
        <dbReference type="PROSITE" id="PS50835"/>
    </source>
</evidence>
<protein>
    <recommendedName>
        <fullName evidence="13">Ig-like domain-containing protein</fullName>
    </recommendedName>
</protein>
<dbReference type="PANTHER" id="PTHR23266">
    <property type="entry name" value="IMMUNOGLOBULIN HEAVY CHAIN"/>
    <property type="match status" value="1"/>
</dbReference>
<feature type="chain" id="PRO_5014119941" description="Ig-like domain-containing protein" evidence="12">
    <location>
        <begin position="20"/>
        <end position="155"/>
    </location>
</feature>
<proteinExistence type="predicted"/>
<dbReference type="Bgee" id="ENSGGOG00000037542">
    <property type="expression patterns" value="Expressed in liver"/>
</dbReference>
<dbReference type="InterPro" id="IPR013783">
    <property type="entry name" value="Ig-like_fold"/>
</dbReference>
<dbReference type="InterPro" id="IPR007110">
    <property type="entry name" value="Ig-like_dom"/>
</dbReference>
<reference evidence="14" key="4">
    <citation type="submission" date="2025-09" db="UniProtKB">
        <authorList>
            <consortium name="Ensembl"/>
        </authorList>
    </citation>
    <scope>IDENTIFICATION</scope>
</reference>
<keyword evidence="5" id="KW-0391">Immunity</keyword>
<dbReference type="InterPro" id="IPR036179">
    <property type="entry name" value="Ig-like_dom_sf"/>
</dbReference>
<keyword evidence="12" id="KW-0732">Signal</keyword>
<dbReference type="GO" id="GO:0005576">
    <property type="term" value="C:extracellular region"/>
    <property type="evidence" value="ECO:0007669"/>
    <property type="project" value="UniProtKB-SubCell"/>
</dbReference>
<dbReference type="Gene3D" id="2.60.40.10">
    <property type="entry name" value="Immunoglobulins"/>
    <property type="match status" value="1"/>
</dbReference>
<dbReference type="Proteomes" id="UP000001519">
    <property type="component" value="Chromosome 14"/>
</dbReference>
<evidence type="ECO:0000313" key="15">
    <source>
        <dbReference type="Proteomes" id="UP000001519"/>
    </source>
</evidence>
<dbReference type="EMBL" id="CABD030094458">
    <property type="status" value="NOT_ANNOTATED_CDS"/>
    <property type="molecule type" value="Genomic_DNA"/>
</dbReference>
<sequence>HVELYSTLLLLTVPSWILSQVTLKESGPALVKPTQTLTLTCTFSGFSLSTSGMGPSAKALEWLNDNKYYSPSLKSRLIISKDTSKNEVVLTVTNMDLVDTATHYCARDHRDTAQGASCTSRTQAASQWCSLPTSAEQESVAEMPFPVRVWVSYPI</sequence>
<feature type="domain" description="Ig-like" evidence="13">
    <location>
        <begin position="14"/>
        <end position="126"/>
    </location>
</feature>
<dbReference type="GO" id="GO:0019814">
    <property type="term" value="C:immunoglobulin complex"/>
    <property type="evidence" value="ECO:0007669"/>
    <property type="project" value="UniProtKB-KW"/>
</dbReference>
<evidence type="ECO:0000256" key="12">
    <source>
        <dbReference type="SAM" id="SignalP"/>
    </source>
</evidence>
<evidence type="ECO:0000256" key="8">
    <source>
        <dbReference type="ARBA" id="ARBA00023157"/>
    </source>
</evidence>
<organism evidence="14 15">
    <name type="scientific">Gorilla gorilla gorilla</name>
    <name type="common">Western lowland gorilla</name>
    <dbReference type="NCBI Taxonomy" id="9595"/>
    <lineage>
        <taxon>Eukaryota</taxon>
        <taxon>Metazoa</taxon>
        <taxon>Chordata</taxon>
        <taxon>Craniata</taxon>
        <taxon>Vertebrata</taxon>
        <taxon>Euteleostomi</taxon>
        <taxon>Mammalia</taxon>
        <taxon>Eutheria</taxon>
        <taxon>Euarchontoglires</taxon>
        <taxon>Primates</taxon>
        <taxon>Haplorrhini</taxon>
        <taxon>Catarrhini</taxon>
        <taxon>Hominidae</taxon>
        <taxon>Gorilla</taxon>
    </lineage>
</organism>
<dbReference type="SUPFAM" id="SSF48726">
    <property type="entry name" value="Immunoglobulin"/>
    <property type="match status" value="1"/>
</dbReference>
<keyword evidence="7" id="KW-0472">Membrane</keyword>
<evidence type="ECO:0000256" key="4">
    <source>
        <dbReference type="ARBA" id="ARBA00022525"/>
    </source>
</evidence>
<accession>A0A2I2ZJT5</accession>
<dbReference type="OMA" id="DTATHYC"/>
<evidence type="ECO:0000256" key="10">
    <source>
        <dbReference type="ARBA" id="ARBA00038737"/>
    </source>
</evidence>
<keyword evidence="8" id="KW-1015">Disulfide bond</keyword>
<dbReference type="InParanoid" id="A0A2I2ZJT5"/>
<evidence type="ECO:0000256" key="2">
    <source>
        <dbReference type="ARBA" id="ARBA00004613"/>
    </source>
</evidence>
<name>A0A2I2ZJT5_GORGO</name>
<feature type="signal peptide" evidence="12">
    <location>
        <begin position="1"/>
        <end position="19"/>
    </location>
</feature>
<reference evidence="14 15" key="2">
    <citation type="journal article" date="2012" name="Nature">
        <title>Insights into hominid evolution from the gorilla genome sequence.</title>
        <authorList>
            <person name="Scally A."/>
            <person name="Dutheil J.Y."/>
            <person name="Hillier L.W."/>
            <person name="Jordan G.E."/>
            <person name="Goodhead I."/>
            <person name="Herrero J."/>
            <person name="Hobolth A."/>
            <person name="Lappalainen T."/>
            <person name="Mailund T."/>
            <person name="Marques-Bonet T."/>
            <person name="McCarthy S."/>
            <person name="Montgomery S.H."/>
            <person name="Schwalie P.C."/>
            <person name="Tang Y.A."/>
            <person name="Ward M.C."/>
            <person name="Xue Y."/>
            <person name="Yngvadottir B."/>
            <person name="Alkan C."/>
            <person name="Andersen L.N."/>
            <person name="Ayub Q."/>
            <person name="Ball E.V."/>
            <person name="Beal K."/>
            <person name="Bradley B.J."/>
            <person name="Chen Y."/>
            <person name="Clee C.M."/>
            <person name="Fitzgerald S."/>
            <person name="Graves T.A."/>
            <person name="Gu Y."/>
            <person name="Heath P."/>
            <person name="Heger A."/>
            <person name="Karakoc E."/>
            <person name="Kolb-Kokocinski A."/>
            <person name="Laird G.K."/>
            <person name="Lunter G."/>
            <person name="Meader S."/>
            <person name="Mort M."/>
            <person name="Mullikin J.C."/>
            <person name="Munch K."/>
            <person name="O'Connor T.D."/>
            <person name="Phillips A.D."/>
            <person name="Prado-Martinez J."/>
            <person name="Rogers A.S."/>
            <person name="Sajjadian S."/>
            <person name="Schmidt D."/>
            <person name="Shaw K."/>
            <person name="Simpson J.T."/>
            <person name="Stenson P.D."/>
            <person name="Turner D.J."/>
            <person name="Vigilant L."/>
            <person name="Vilella A.J."/>
            <person name="Whitener W."/>
            <person name="Zhu B."/>
            <person name="Cooper D.N."/>
            <person name="de Jong P."/>
            <person name="Dermitzakis E.T."/>
            <person name="Eichler E.E."/>
            <person name="Flicek P."/>
            <person name="Goldman N."/>
            <person name="Mundy N.I."/>
            <person name="Ning Z."/>
            <person name="Odom D.T."/>
            <person name="Ponting C.P."/>
            <person name="Quail M.A."/>
            <person name="Ryder O.A."/>
            <person name="Searle S.M."/>
            <person name="Warren W.C."/>
            <person name="Wilson R.K."/>
            <person name="Schierup M.H."/>
            <person name="Rogers J."/>
            <person name="Tyler-Smith C."/>
            <person name="Durbin R."/>
        </authorList>
    </citation>
    <scope>NUCLEOTIDE SEQUENCE [LARGE SCALE GENOMIC DNA]</scope>
</reference>
<keyword evidence="6" id="KW-1064">Adaptive immunity</keyword>
<keyword evidence="9" id="KW-0393">Immunoglobulin domain</keyword>
<reference evidence="15" key="1">
    <citation type="submission" date="2011-05" db="EMBL/GenBank/DDBJ databases">
        <title>Insights into the evolution of the great apes provided by the gorilla genome.</title>
        <authorList>
            <person name="Scally A."/>
        </authorList>
    </citation>
    <scope>NUCLEOTIDE SEQUENCE [LARGE SCALE GENOMIC DNA]</scope>
</reference>
<dbReference type="GO" id="GO:0005886">
    <property type="term" value="C:plasma membrane"/>
    <property type="evidence" value="ECO:0007669"/>
    <property type="project" value="UniProtKB-SubCell"/>
</dbReference>
<comment type="subunit">
    <text evidence="10">Immunoglobulins are composed of two identical heavy chains and two identical light chains; disulfide-linked.</text>
</comment>
<reference evidence="14" key="3">
    <citation type="submission" date="2025-08" db="UniProtKB">
        <authorList>
            <consortium name="Ensembl"/>
        </authorList>
    </citation>
    <scope>IDENTIFICATION</scope>
</reference>
<dbReference type="GO" id="GO:0016064">
    <property type="term" value="P:immunoglobulin mediated immune response"/>
    <property type="evidence" value="ECO:0000318"/>
    <property type="project" value="GO_Central"/>
</dbReference>
<dbReference type="STRING" id="9593.ENSGGOP00000047482"/>
<evidence type="ECO:0000256" key="11">
    <source>
        <dbReference type="ARBA" id="ARBA00043265"/>
    </source>
</evidence>
<evidence type="ECO:0000313" key="14">
    <source>
        <dbReference type="Ensembl" id="ENSGGOP00000047482.1"/>
    </source>
</evidence>
<comment type="subcellular location">
    <subcellularLocation>
        <location evidence="1">Cell membrane</location>
    </subcellularLocation>
    <subcellularLocation>
        <location evidence="2">Secreted</location>
    </subcellularLocation>
</comment>